<accession>A0A382DWU4</accession>
<organism evidence="2">
    <name type="scientific">marine metagenome</name>
    <dbReference type="NCBI Taxonomy" id="408172"/>
    <lineage>
        <taxon>unclassified sequences</taxon>
        <taxon>metagenomes</taxon>
        <taxon>ecological metagenomes</taxon>
    </lineage>
</organism>
<dbReference type="AlphaFoldDB" id="A0A382DWU4"/>
<evidence type="ECO:0000256" key="1">
    <source>
        <dbReference type="SAM" id="Phobius"/>
    </source>
</evidence>
<protein>
    <submittedName>
        <fullName evidence="2">Uncharacterized protein</fullName>
    </submittedName>
</protein>
<name>A0A382DWU4_9ZZZZ</name>
<keyword evidence="1" id="KW-0812">Transmembrane</keyword>
<reference evidence="2" key="1">
    <citation type="submission" date="2018-05" db="EMBL/GenBank/DDBJ databases">
        <authorList>
            <person name="Lanie J.A."/>
            <person name="Ng W.-L."/>
            <person name="Kazmierczak K.M."/>
            <person name="Andrzejewski T.M."/>
            <person name="Davidsen T.M."/>
            <person name="Wayne K.J."/>
            <person name="Tettelin H."/>
            <person name="Glass J.I."/>
            <person name="Rusch D."/>
            <person name="Podicherti R."/>
            <person name="Tsui H.-C.T."/>
            <person name="Winkler M.E."/>
        </authorList>
    </citation>
    <scope>NUCLEOTIDE SEQUENCE</scope>
</reference>
<feature type="non-terminal residue" evidence="2">
    <location>
        <position position="1"/>
    </location>
</feature>
<feature type="transmembrane region" description="Helical" evidence="1">
    <location>
        <begin position="12"/>
        <end position="30"/>
    </location>
</feature>
<keyword evidence="1" id="KW-1133">Transmembrane helix</keyword>
<gene>
    <name evidence="2" type="ORF">METZ01_LOCUS195027</name>
</gene>
<keyword evidence="1" id="KW-0472">Membrane</keyword>
<dbReference type="EMBL" id="UINC01041215">
    <property type="protein sequence ID" value="SVB42173.1"/>
    <property type="molecule type" value="Genomic_DNA"/>
</dbReference>
<proteinExistence type="predicted"/>
<sequence>LQEIAFFIINDYLHYAVYIGVFITIGAALGNTKYPIFHSIAPPSSGVFCL</sequence>
<evidence type="ECO:0000313" key="2">
    <source>
        <dbReference type="EMBL" id="SVB42173.1"/>
    </source>
</evidence>